<proteinExistence type="inferred from homology"/>
<protein>
    <recommendedName>
        <fullName evidence="9">ABC transmembrane type-1 domain-containing protein</fullName>
    </recommendedName>
</protein>
<dbReference type="PANTHER" id="PTHR43005:SF1">
    <property type="entry name" value="SPERMIDINE_PUTRESCINE TRANSPORT SYSTEM PERMEASE PROTEIN"/>
    <property type="match status" value="1"/>
</dbReference>
<evidence type="ECO:0000256" key="3">
    <source>
        <dbReference type="ARBA" id="ARBA00022475"/>
    </source>
</evidence>
<keyword evidence="3" id="KW-1003">Cell membrane</keyword>
<evidence type="ECO:0000313" key="10">
    <source>
        <dbReference type="EMBL" id="OWJ65131.1"/>
    </source>
</evidence>
<dbReference type="CDD" id="cd06261">
    <property type="entry name" value="TM_PBP2"/>
    <property type="match status" value="1"/>
</dbReference>
<feature type="transmembrane region" description="Helical" evidence="7">
    <location>
        <begin position="218"/>
        <end position="242"/>
    </location>
</feature>
<evidence type="ECO:0000259" key="9">
    <source>
        <dbReference type="PROSITE" id="PS50928"/>
    </source>
</evidence>
<evidence type="ECO:0000256" key="1">
    <source>
        <dbReference type="ARBA" id="ARBA00004651"/>
    </source>
</evidence>
<feature type="transmembrane region" description="Helical" evidence="7">
    <location>
        <begin position="263"/>
        <end position="288"/>
    </location>
</feature>
<dbReference type="SUPFAM" id="SSF161098">
    <property type="entry name" value="MetI-like"/>
    <property type="match status" value="1"/>
</dbReference>
<feature type="domain" description="ABC transmembrane type-1" evidence="9">
    <location>
        <begin position="130"/>
        <end position="344"/>
    </location>
</feature>
<dbReference type="Pfam" id="PF00528">
    <property type="entry name" value="BPD_transp_1"/>
    <property type="match status" value="1"/>
</dbReference>
<dbReference type="OrthoDB" id="9805108at2"/>
<dbReference type="STRING" id="1122125.GCA_000423185_02572"/>
<feature type="region of interest" description="Disordered" evidence="8">
    <location>
        <begin position="22"/>
        <end position="49"/>
    </location>
</feature>
<keyword evidence="2 7" id="KW-0813">Transport</keyword>
<keyword evidence="6 7" id="KW-0472">Membrane</keyword>
<feature type="transmembrane region" description="Helical" evidence="7">
    <location>
        <begin position="328"/>
        <end position="348"/>
    </location>
</feature>
<evidence type="ECO:0000256" key="6">
    <source>
        <dbReference type="ARBA" id="ARBA00023136"/>
    </source>
</evidence>
<sequence>MPGSPSRRSWSRRCSRPSWARRRRRRRWTRRRRRSARPASNRAPDPVVALAPTVPRRAGGARRWSPDKAPWPYLALPLLLIAALLGLPVLRIFWQSVHHVVLTAPWEGNDFVGPENFLALVQEPAFLRTLQLTVIWTACSVGAKLLIGLGGALLLQRPFPGRKVYLALLMLPWVTPAVIAAISWRWVLDGQSGWINAVLLVTGAIREPISFLGQETTAFIATVVVDAWLGIPFMVVTLMAGLQRIPDDYIEAARIDGARPMQIFRRITLPLLRPVLMTCVLLSTVWTFNSFQVIWPLTKGGPAGATATLPIQIYETAFGSFDFGTSSAMAVVVFAILMSVSLLYWRVLKGGEE</sequence>
<dbReference type="Gene3D" id="1.10.3720.10">
    <property type="entry name" value="MetI-like"/>
    <property type="match status" value="1"/>
</dbReference>
<feature type="transmembrane region" description="Helical" evidence="7">
    <location>
        <begin position="74"/>
        <end position="94"/>
    </location>
</feature>
<dbReference type="EMBL" id="NHON01000043">
    <property type="protein sequence ID" value="OWJ65131.1"/>
    <property type="molecule type" value="Genomic_DNA"/>
</dbReference>
<keyword evidence="11" id="KW-1185">Reference proteome</keyword>
<gene>
    <name evidence="10" type="ORF">BWR60_21315</name>
</gene>
<dbReference type="InterPro" id="IPR035906">
    <property type="entry name" value="MetI-like_sf"/>
</dbReference>
<keyword evidence="5 7" id="KW-1133">Transmembrane helix</keyword>
<reference evidence="11" key="1">
    <citation type="submission" date="2017-05" db="EMBL/GenBank/DDBJ databases">
        <authorList>
            <person name="Macchi M."/>
            <person name="Festa S."/>
            <person name="Coppotelli B.M."/>
            <person name="Morelli I.S."/>
        </authorList>
    </citation>
    <scope>NUCLEOTIDE SEQUENCE [LARGE SCALE GENOMIC DNA]</scope>
    <source>
        <strain evidence="11">I</strain>
    </source>
</reference>
<comment type="caution">
    <text evidence="10">The sequence shown here is derived from an EMBL/GenBank/DDBJ whole genome shotgun (WGS) entry which is preliminary data.</text>
</comment>
<dbReference type="PROSITE" id="PS50928">
    <property type="entry name" value="ABC_TM1"/>
    <property type="match status" value="1"/>
</dbReference>
<dbReference type="AlphaFoldDB" id="A0A211ZIP6"/>
<dbReference type="GO" id="GO:0005886">
    <property type="term" value="C:plasma membrane"/>
    <property type="evidence" value="ECO:0007669"/>
    <property type="project" value="UniProtKB-SubCell"/>
</dbReference>
<feature type="transmembrane region" description="Helical" evidence="7">
    <location>
        <begin position="164"/>
        <end position="184"/>
    </location>
</feature>
<comment type="subcellular location">
    <subcellularLocation>
        <location evidence="1 7">Cell membrane</location>
        <topology evidence="1 7">Multi-pass membrane protein</topology>
    </subcellularLocation>
</comment>
<evidence type="ECO:0000256" key="8">
    <source>
        <dbReference type="SAM" id="MobiDB-lite"/>
    </source>
</evidence>
<evidence type="ECO:0000256" key="7">
    <source>
        <dbReference type="RuleBase" id="RU363032"/>
    </source>
</evidence>
<dbReference type="PANTHER" id="PTHR43005">
    <property type="entry name" value="BLR7065 PROTEIN"/>
    <property type="match status" value="1"/>
</dbReference>
<keyword evidence="4 7" id="KW-0812">Transmembrane</keyword>
<evidence type="ECO:0000256" key="2">
    <source>
        <dbReference type="ARBA" id="ARBA00022448"/>
    </source>
</evidence>
<dbReference type="GO" id="GO:0055085">
    <property type="term" value="P:transmembrane transport"/>
    <property type="evidence" value="ECO:0007669"/>
    <property type="project" value="InterPro"/>
</dbReference>
<organism evidence="10 11">
    <name type="scientific">Inquilinus limosus</name>
    <dbReference type="NCBI Taxonomy" id="171674"/>
    <lineage>
        <taxon>Bacteria</taxon>
        <taxon>Pseudomonadati</taxon>
        <taxon>Pseudomonadota</taxon>
        <taxon>Alphaproteobacteria</taxon>
        <taxon>Rhodospirillales</taxon>
        <taxon>Rhodospirillaceae</taxon>
        <taxon>Inquilinus</taxon>
    </lineage>
</organism>
<evidence type="ECO:0000256" key="4">
    <source>
        <dbReference type="ARBA" id="ARBA00022692"/>
    </source>
</evidence>
<comment type="similarity">
    <text evidence="7">Belongs to the binding-protein-dependent transport system permease family.</text>
</comment>
<dbReference type="Proteomes" id="UP000196655">
    <property type="component" value="Unassembled WGS sequence"/>
</dbReference>
<feature type="compositionally biased region" description="Basic residues" evidence="8">
    <location>
        <begin position="22"/>
        <end position="36"/>
    </location>
</feature>
<dbReference type="InterPro" id="IPR000515">
    <property type="entry name" value="MetI-like"/>
</dbReference>
<accession>A0A211ZIP6</accession>
<name>A0A211ZIP6_9PROT</name>
<evidence type="ECO:0000256" key="5">
    <source>
        <dbReference type="ARBA" id="ARBA00022989"/>
    </source>
</evidence>
<evidence type="ECO:0000313" key="11">
    <source>
        <dbReference type="Proteomes" id="UP000196655"/>
    </source>
</evidence>